<dbReference type="PROSITE" id="PS50157">
    <property type="entry name" value="ZINC_FINGER_C2H2_2"/>
    <property type="match status" value="1"/>
</dbReference>
<evidence type="ECO:0000256" key="2">
    <source>
        <dbReference type="ARBA" id="ARBA00022771"/>
    </source>
</evidence>
<evidence type="ECO:0000313" key="8">
    <source>
        <dbReference type="Proteomes" id="UP000069940"/>
    </source>
</evidence>
<protein>
    <recommendedName>
        <fullName evidence="6">C2H2-type domain-containing protein</fullName>
    </recommendedName>
</protein>
<reference evidence="7" key="2">
    <citation type="submission" date="2025-05" db="UniProtKB">
        <authorList>
            <consortium name="EnsemblMetazoa"/>
        </authorList>
    </citation>
    <scope>IDENTIFICATION</scope>
    <source>
        <strain evidence="7">Foshan</strain>
    </source>
</reference>
<organism evidence="7 8">
    <name type="scientific">Aedes albopictus</name>
    <name type="common">Asian tiger mosquito</name>
    <name type="synonym">Stegomyia albopicta</name>
    <dbReference type="NCBI Taxonomy" id="7160"/>
    <lineage>
        <taxon>Eukaryota</taxon>
        <taxon>Metazoa</taxon>
        <taxon>Ecdysozoa</taxon>
        <taxon>Arthropoda</taxon>
        <taxon>Hexapoda</taxon>
        <taxon>Insecta</taxon>
        <taxon>Pterygota</taxon>
        <taxon>Neoptera</taxon>
        <taxon>Endopterygota</taxon>
        <taxon>Diptera</taxon>
        <taxon>Nematocera</taxon>
        <taxon>Culicoidea</taxon>
        <taxon>Culicidae</taxon>
        <taxon>Culicinae</taxon>
        <taxon>Aedini</taxon>
        <taxon>Aedes</taxon>
        <taxon>Stegomyia</taxon>
    </lineage>
</organism>
<reference evidence="8" key="1">
    <citation type="journal article" date="2015" name="Proc. Natl. Acad. Sci. U.S.A.">
        <title>Genome sequence of the Asian Tiger mosquito, Aedes albopictus, reveals insights into its biology, genetics, and evolution.</title>
        <authorList>
            <person name="Chen X.G."/>
            <person name="Jiang X."/>
            <person name="Gu J."/>
            <person name="Xu M."/>
            <person name="Wu Y."/>
            <person name="Deng Y."/>
            <person name="Zhang C."/>
            <person name="Bonizzoni M."/>
            <person name="Dermauw W."/>
            <person name="Vontas J."/>
            <person name="Armbruster P."/>
            <person name="Huang X."/>
            <person name="Yang Y."/>
            <person name="Zhang H."/>
            <person name="He W."/>
            <person name="Peng H."/>
            <person name="Liu Y."/>
            <person name="Wu K."/>
            <person name="Chen J."/>
            <person name="Lirakis M."/>
            <person name="Topalis P."/>
            <person name="Van Leeuwen T."/>
            <person name="Hall A.B."/>
            <person name="Jiang X."/>
            <person name="Thorpe C."/>
            <person name="Mueller R.L."/>
            <person name="Sun C."/>
            <person name="Waterhouse R.M."/>
            <person name="Yan G."/>
            <person name="Tu Z.J."/>
            <person name="Fang X."/>
            <person name="James A.A."/>
        </authorList>
    </citation>
    <scope>NUCLEOTIDE SEQUENCE [LARGE SCALE GENOMIC DNA]</scope>
    <source>
        <strain evidence="8">Foshan</strain>
    </source>
</reference>
<keyword evidence="2 4" id="KW-0863">Zinc-finger</keyword>
<dbReference type="Pfam" id="PF02178">
    <property type="entry name" value="AT_hook"/>
    <property type="match status" value="2"/>
</dbReference>
<dbReference type="EnsemblMetazoa" id="AALFPA23_007752.R10379">
    <property type="protein sequence ID" value="AALFPA23_007752.P10379"/>
    <property type="gene ID" value="AALFPA23_007752"/>
</dbReference>
<keyword evidence="8" id="KW-1185">Reference proteome</keyword>
<dbReference type="PANTHER" id="PTHR23235">
    <property type="entry name" value="KRUEPPEL-LIKE TRANSCRIPTION FACTOR"/>
    <property type="match status" value="1"/>
</dbReference>
<accession>A0ABM1YC24</accession>
<dbReference type="SMART" id="SM00355">
    <property type="entry name" value="ZnF_C2H2"/>
    <property type="match status" value="2"/>
</dbReference>
<dbReference type="SMART" id="SM00384">
    <property type="entry name" value="AT_hook"/>
    <property type="match status" value="2"/>
</dbReference>
<proteinExistence type="predicted"/>
<feature type="compositionally biased region" description="Basic residues" evidence="5">
    <location>
        <begin position="161"/>
        <end position="177"/>
    </location>
</feature>
<evidence type="ECO:0000256" key="4">
    <source>
        <dbReference type="PROSITE-ProRule" id="PRU00042"/>
    </source>
</evidence>
<dbReference type="PROSITE" id="PS00028">
    <property type="entry name" value="ZINC_FINGER_C2H2_1"/>
    <property type="match status" value="1"/>
</dbReference>
<dbReference type="Proteomes" id="UP000069940">
    <property type="component" value="Unassembled WGS sequence"/>
</dbReference>
<name>A0ABM1YC24_AEDAL</name>
<evidence type="ECO:0000256" key="1">
    <source>
        <dbReference type="ARBA" id="ARBA00022723"/>
    </source>
</evidence>
<evidence type="ECO:0000259" key="6">
    <source>
        <dbReference type="PROSITE" id="PS50157"/>
    </source>
</evidence>
<dbReference type="SUPFAM" id="SSF57667">
    <property type="entry name" value="beta-beta-alpha zinc fingers"/>
    <property type="match status" value="1"/>
</dbReference>
<dbReference type="PANTHER" id="PTHR23235:SF120">
    <property type="entry name" value="KRUPPEL-LIKE FACTOR 15"/>
    <property type="match status" value="1"/>
</dbReference>
<dbReference type="InterPro" id="IPR013087">
    <property type="entry name" value="Znf_C2H2_type"/>
</dbReference>
<keyword evidence="1" id="KW-0479">Metal-binding</keyword>
<dbReference type="EnsemblMetazoa" id="AALFPA23_007752.R10380">
    <property type="protein sequence ID" value="AALFPA23_007752.P10380"/>
    <property type="gene ID" value="AALFPA23_007752"/>
</dbReference>
<evidence type="ECO:0000313" key="7">
    <source>
        <dbReference type="EnsemblMetazoa" id="AALFPA23_007752.P10380"/>
    </source>
</evidence>
<sequence length="355" mass="40402">MDAPDESVPHSAALGREFWPELKLTSLPEPEHVDVKIELLEPQLELTEAKSHDDDDDDRKHQVSSDKTRCQFCLQLLSKLSDEGPAVISREKVEFVLGSKKWVASSKDLDCCPRCKQMFEMFHEFKMSCLAALAQSWNLLTEKKVAREDEPVCGAHDGASMKRKRGRPRKKSGIQKKSKRVCVTAKSVSNVVGDDEPASGIPFKRKRGRPRKNPELQVKTEVGQREKHLCSICAAVYGSQSALRLHMTRHGEPKFLCNVCGRGFYRKDKLIKHIAVHSDARNFECKICENASNHKKPTDCTSGFTTRSDRTFATYATRHSDITAVSRRTWRRGTMIREILDVQGRIFKIWFFNVV</sequence>
<dbReference type="GeneID" id="115267779"/>
<dbReference type="RefSeq" id="XP_062711638.1">
    <property type="nucleotide sequence ID" value="XM_062855654.1"/>
</dbReference>
<evidence type="ECO:0000256" key="3">
    <source>
        <dbReference type="ARBA" id="ARBA00022833"/>
    </source>
</evidence>
<dbReference type="InterPro" id="IPR017956">
    <property type="entry name" value="AT_hook_DNA-bd_motif"/>
</dbReference>
<evidence type="ECO:0000256" key="5">
    <source>
        <dbReference type="SAM" id="MobiDB-lite"/>
    </source>
</evidence>
<dbReference type="Pfam" id="PF00096">
    <property type="entry name" value="zf-C2H2"/>
    <property type="match status" value="1"/>
</dbReference>
<feature type="domain" description="C2H2-type" evidence="6">
    <location>
        <begin position="255"/>
        <end position="282"/>
    </location>
</feature>
<feature type="region of interest" description="Disordered" evidence="5">
    <location>
        <begin position="154"/>
        <end position="177"/>
    </location>
</feature>
<keyword evidence="3" id="KW-0862">Zinc</keyword>
<dbReference type="Gene3D" id="3.30.160.60">
    <property type="entry name" value="Classic Zinc Finger"/>
    <property type="match status" value="1"/>
</dbReference>
<dbReference type="RefSeq" id="XP_062711637.1">
    <property type="nucleotide sequence ID" value="XM_062855653.1"/>
</dbReference>
<dbReference type="InterPro" id="IPR036236">
    <property type="entry name" value="Znf_C2H2_sf"/>
</dbReference>